<proteinExistence type="inferred from homology"/>
<keyword evidence="3" id="KW-1185">Reference proteome</keyword>
<dbReference type="GO" id="GO:0080043">
    <property type="term" value="F:quercetin 3-O-glucosyltransferase activity"/>
    <property type="evidence" value="ECO:0007669"/>
    <property type="project" value="TreeGrafter"/>
</dbReference>
<name>A0AAW1WAG7_RUBAR</name>
<evidence type="ECO:0000313" key="3">
    <source>
        <dbReference type="Proteomes" id="UP001457282"/>
    </source>
</evidence>
<accession>A0AAW1WAG7</accession>
<dbReference type="AlphaFoldDB" id="A0AAW1WAG7"/>
<reference evidence="2 3" key="1">
    <citation type="journal article" date="2023" name="G3 (Bethesda)">
        <title>A chromosome-length genome assembly and annotation of blackberry (Rubus argutus, cv. 'Hillquist').</title>
        <authorList>
            <person name="Bruna T."/>
            <person name="Aryal R."/>
            <person name="Dudchenko O."/>
            <person name="Sargent D.J."/>
            <person name="Mead D."/>
            <person name="Buti M."/>
            <person name="Cavallini A."/>
            <person name="Hytonen T."/>
            <person name="Andres J."/>
            <person name="Pham M."/>
            <person name="Weisz D."/>
            <person name="Mascagni F."/>
            <person name="Usai G."/>
            <person name="Natali L."/>
            <person name="Bassil N."/>
            <person name="Fernandez G.E."/>
            <person name="Lomsadze A."/>
            <person name="Armour M."/>
            <person name="Olukolu B."/>
            <person name="Poorten T."/>
            <person name="Britton C."/>
            <person name="Davik J."/>
            <person name="Ashrafi H."/>
            <person name="Aiden E.L."/>
            <person name="Borodovsky M."/>
            <person name="Worthington M."/>
        </authorList>
    </citation>
    <scope>NUCLEOTIDE SEQUENCE [LARGE SCALE GENOMIC DNA]</scope>
    <source>
        <strain evidence="2">PI 553951</strain>
    </source>
</reference>
<comment type="caution">
    <text evidence="2">The sequence shown here is derived from an EMBL/GenBank/DDBJ whole genome shotgun (WGS) entry which is preliminary data.</text>
</comment>
<protein>
    <submittedName>
        <fullName evidence="2">Uncharacterized protein</fullName>
    </submittedName>
</protein>
<dbReference type="GO" id="GO:0080044">
    <property type="term" value="F:quercetin 7-O-glucosyltransferase activity"/>
    <property type="evidence" value="ECO:0007669"/>
    <property type="project" value="TreeGrafter"/>
</dbReference>
<organism evidence="2 3">
    <name type="scientific">Rubus argutus</name>
    <name type="common">Southern blackberry</name>
    <dbReference type="NCBI Taxonomy" id="59490"/>
    <lineage>
        <taxon>Eukaryota</taxon>
        <taxon>Viridiplantae</taxon>
        <taxon>Streptophyta</taxon>
        <taxon>Embryophyta</taxon>
        <taxon>Tracheophyta</taxon>
        <taxon>Spermatophyta</taxon>
        <taxon>Magnoliopsida</taxon>
        <taxon>eudicotyledons</taxon>
        <taxon>Gunneridae</taxon>
        <taxon>Pentapetalae</taxon>
        <taxon>rosids</taxon>
        <taxon>fabids</taxon>
        <taxon>Rosales</taxon>
        <taxon>Rosaceae</taxon>
        <taxon>Rosoideae</taxon>
        <taxon>Rosoideae incertae sedis</taxon>
        <taxon>Rubus</taxon>
    </lineage>
</organism>
<dbReference type="SUPFAM" id="SSF53756">
    <property type="entry name" value="UDP-Glycosyltransferase/glycogen phosphorylase"/>
    <property type="match status" value="1"/>
</dbReference>
<gene>
    <name evidence="2" type="ORF">M0R45_029493</name>
</gene>
<sequence length="269" mass="30861">MENNHSKPHAVLFPYPLQGHVIPAVHLAIKLASDGFTVTFVNTRAVHHQIVKSQSPNTAIEDINIFDGLRKSSLDIRYVTISDGFPVGFDRSLNHDQFWEGVLHVFPAHVDELVAKLVRSDSLVTCLIADTFFVWPTMIATKYNLVNVSFWTEPVLVFTLYYHLNLLRENGHFASPDNRRQDAIDYIPGVKAIKPKDLMSYLQATEVTTVAHRIINEAFDQVKRADFILCNTIQELELETISALQEKQPTYICNWPYIPPWFHEEHRSH</sequence>
<dbReference type="PANTHER" id="PTHR11926">
    <property type="entry name" value="GLUCOSYL/GLUCURONOSYL TRANSFERASES"/>
    <property type="match status" value="1"/>
</dbReference>
<evidence type="ECO:0000313" key="2">
    <source>
        <dbReference type="EMBL" id="KAK9920959.1"/>
    </source>
</evidence>
<dbReference type="Proteomes" id="UP001457282">
    <property type="component" value="Unassembled WGS sequence"/>
</dbReference>
<dbReference type="PANTHER" id="PTHR11926:SF774">
    <property type="entry name" value="UDP-GLYCOSYLTRANSFERASE 85A1-RELATED"/>
    <property type="match status" value="1"/>
</dbReference>
<comment type="similarity">
    <text evidence="1">Belongs to the UDP-glycosyltransferase family.</text>
</comment>
<dbReference type="EMBL" id="JBEDUW010000006">
    <property type="protein sequence ID" value="KAK9920959.1"/>
    <property type="molecule type" value="Genomic_DNA"/>
</dbReference>
<evidence type="ECO:0000256" key="1">
    <source>
        <dbReference type="ARBA" id="ARBA00009995"/>
    </source>
</evidence>
<dbReference type="Gene3D" id="3.40.50.2000">
    <property type="entry name" value="Glycogen Phosphorylase B"/>
    <property type="match status" value="1"/>
</dbReference>